<feature type="region of interest" description="Disordered" evidence="1">
    <location>
        <begin position="44"/>
        <end position="108"/>
    </location>
</feature>
<evidence type="ECO:0000313" key="3">
    <source>
        <dbReference type="EMBL" id="OBB93596.1"/>
    </source>
</evidence>
<protein>
    <submittedName>
        <fullName evidence="3">Uncharacterized protein</fullName>
    </submittedName>
</protein>
<dbReference type="RefSeq" id="WP_064880563.1">
    <property type="nucleotide sequence ID" value="NZ_LZSY01000061.1"/>
</dbReference>
<keyword evidence="2" id="KW-1133">Transmembrane helix</keyword>
<accession>A0A1A0W9L0</accession>
<evidence type="ECO:0000256" key="2">
    <source>
        <dbReference type="SAM" id="Phobius"/>
    </source>
</evidence>
<dbReference type="AlphaFoldDB" id="A0A1A0W9L0"/>
<feature type="transmembrane region" description="Helical" evidence="2">
    <location>
        <begin position="117"/>
        <end position="138"/>
    </location>
</feature>
<reference evidence="4" key="1">
    <citation type="submission" date="2016-06" db="EMBL/GenBank/DDBJ databases">
        <authorList>
            <person name="Sutton G."/>
            <person name="Brinkac L."/>
            <person name="Sanka R."/>
            <person name="Adams M."/>
            <person name="Lau E."/>
            <person name="Mehaffy C."/>
            <person name="Tameris M."/>
            <person name="Hatherill M."/>
            <person name="Hanekom W."/>
            <person name="Mahomed H."/>
            <person name="Mcshane H."/>
        </authorList>
    </citation>
    <scope>NUCLEOTIDE SEQUENCE [LARGE SCALE GENOMIC DNA]</scope>
    <source>
        <strain evidence="4">852002-10433_SCH5171157</strain>
    </source>
</reference>
<feature type="compositionally biased region" description="Low complexity" evidence="1">
    <location>
        <begin position="62"/>
        <end position="78"/>
    </location>
</feature>
<feature type="compositionally biased region" description="Pro residues" evidence="1">
    <location>
        <begin position="52"/>
        <end position="61"/>
    </location>
</feature>
<dbReference type="OrthoDB" id="4725842at2"/>
<feature type="region of interest" description="Disordered" evidence="1">
    <location>
        <begin position="141"/>
        <end position="177"/>
    </location>
</feature>
<dbReference type="Proteomes" id="UP000094008">
    <property type="component" value="Unassembled WGS sequence"/>
</dbReference>
<sequence length="309" mass="31634">MVAQTLAAAGSAAESAGYVIGTLFIPGLGLLLLILGLVRRSSSQSKSIGQPGYPPGYPQPGYPQGYPQPGYSQGYQQPGYPPSYPQQGYQPGYPQQPGYPPVPPQAYGAPPKKSGTALIVIGAILLVLGLLGLAGRMATRASESTSRSESNSSSASSSSAVPGTSSNSGSSQSGASGDLAVGECITSDQYATAGMDLTPSGCSNPDAIYELVSRGGGSATCPDGKRADSDYSVLMDDSRTYCFILNFEEGECFNLDDKLASLVECSDPNAVIKIVQRVDGSTDPAVCGSGSRAVAFPEPARVYCAGKPS</sequence>
<dbReference type="SUPFAM" id="SSF81995">
    <property type="entry name" value="beta-sandwich domain of Sec23/24"/>
    <property type="match status" value="1"/>
</dbReference>
<keyword evidence="2" id="KW-0472">Membrane</keyword>
<comment type="caution">
    <text evidence="3">The sequence shown here is derived from an EMBL/GenBank/DDBJ whole genome shotgun (WGS) entry which is preliminary data.</text>
</comment>
<name>A0A1A0W9L0_MYCPR</name>
<feature type="transmembrane region" description="Helical" evidence="2">
    <location>
        <begin position="16"/>
        <end position="38"/>
    </location>
</feature>
<keyword evidence="2" id="KW-0812">Transmembrane</keyword>
<evidence type="ECO:0000313" key="4">
    <source>
        <dbReference type="Proteomes" id="UP000094008"/>
    </source>
</evidence>
<organism evidence="3 4">
    <name type="scientific">Mycolicibacterium peregrinum</name>
    <name type="common">Mycobacterium peregrinum</name>
    <dbReference type="NCBI Taxonomy" id="43304"/>
    <lineage>
        <taxon>Bacteria</taxon>
        <taxon>Bacillati</taxon>
        <taxon>Actinomycetota</taxon>
        <taxon>Actinomycetes</taxon>
        <taxon>Mycobacteriales</taxon>
        <taxon>Mycobacteriaceae</taxon>
        <taxon>Mycolicibacterium</taxon>
    </lineage>
</organism>
<dbReference type="EMBL" id="LZSY01000061">
    <property type="protein sequence ID" value="OBB93596.1"/>
    <property type="molecule type" value="Genomic_DNA"/>
</dbReference>
<feature type="compositionally biased region" description="Low complexity" evidence="1">
    <location>
        <begin position="85"/>
        <end position="96"/>
    </location>
</feature>
<evidence type="ECO:0000256" key="1">
    <source>
        <dbReference type="SAM" id="MobiDB-lite"/>
    </source>
</evidence>
<proteinExistence type="predicted"/>
<gene>
    <name evidence="3" type="ORF">A5779_20460</name>
</gene>